<accession>A0A2T7PR76</accession>
<dbReference type="GO" id="GO:0000209">
    <property type="term" value="P:protein polyubiquitination"/>
    <property type="evidence" value="ECO:0007669"/>
    <property type="project" value="TreeGrafter"/>
</dbReference>
<comment type="caution">
    <text evidence="4">The sequence shown here is derived from an EMBL/GenBank/DDBJ whole genome shotgun (WGS) entry which is preliminary data.</text>
</comment>
<dbReference type="PANTHER" id="PTHR24104:SF57">
    <property type="entry name" value="BEE-MILK PROTEIN"/>
    <property type="match status" value="1"/>
</dbReference>
<dbReference type="PROSITE" id="PS51125">
    <property type="entry name" value="NHL"/>
    <property type="match status" value="3"/>
</dbReference>
<dbReference type="OrthoDB" id="10039644at2759"/>
<dbReference type="SUPFAM" id="SSF101898">
    <property type="entry name" value="NHL repeat"/>
    <property type="match status" value="1"/>
</dbReference>
<gene>
    <name evidence="4" type="ORF">C0Q70_02902</name>
</gene>
<dbReference type="PANTHER" id="PTHR24104">
    <property type="entry name" value="E3 UBIQUITIN-PROTEIN LIGASE NHLRC1-RELATED"/>
    <property type="match status" value="1"/>
</dbReference>
<dbReference type="Proteomes" id="UP000245119">
    <property type="component" value="Linkage Group LG2"/>
</dbReference>
<feature type="repeat" description="NHL" evidence="2">
    <location>
        <begin position="391"/>
        <end position="434"/>
    </location>
</feature>
<dbReference type="AlphaFoldDB" id="A0A2T7PR76"/>
<dbReference type="Gene3D" id="2.120.10.30">
    <property type="entry name" value="TolB, C-terminal domain"/>
    <property type="match status" value="2"/>
</dbReference>
<feature type="region of interest" description="Disordered" evidence="3">
    <location>
        <begin position="154"/>
        <end position="182"/>
    </location>
</feature>
<reference evidence="4 5" key="1">
    <citation type="submission" date="2018-04" db="EMBL/GenBank/DDBJ databases">
        <title>The genome of golden apple snail Pomacea canaliculata provides insight into stress tolerance and invasive adaptation.</title>
        <authorList>
            <person name="Liu C."/>
            <person name="Liu B."/>
            <person name="Ren Y."/>
            <person name="Zhang Y."/>
            <person name="Wang H."/>
            <person name="Li S."/>
            <person name="Jiang F."/>
            <person name="Yin L."/>
            <person name="Zhang G."/>
            <person name="Qian W."/>
            <person name="Fan W."/>
        </authorList>
    </citation>
    <scope>NUCLEOTIDE SEQUENCE [LARGE SCALE GENOMIC DNA]</scope>
    <source>
        <strain evidence="4">SZHN2017</strain>
        <tissue evidence="4">Muscle</tissue>
    </source>
</reference>
<dbReference type="GO" id="GO:0043161">
    <property type="term" value="P:proteasome-mediated ubiquitin-dependent protein catabolic process"/>
    <property type="evidence" value="ECO:0007669"/>
    <property type="project" value="TreeGrafter"/>
</dbReference>
<name>A0A2T7PR76_POMCA</name>
<dbReference type="Pfam" id="PF01436">
    <property type="entry name" value="NHL"/>
    <property type="match status" value="1"/>
</dbReference>
<evidence type="ECO:0000313" key="4">
    <source>
        <dbReference type="EMBL" id="PVD35933.1"/>
    </source>
</evidence>
<feature type="repeat" description="NHL" evidence="2">
    <location>
        <begin position="541"/>
        <end position="584"/>
    </location>
</feature>
<evidence type="ECO:0000256" key="3">
    <source>
        <dbReference type="SAM" id="MobiDB-lite"/>
    </source>
</evidence>
<dbReference type="InterPro" id="IPR001258">
    <property type="entry name" value="NHL_repeat"/>
</dbReference>
<dbReference type="InterPro" id="IPR011042">
    <property type="entry name" value="6-blade_b-propeller_TolB-like"/>
</dbReference>
<sequence>MDIRDLYYTAIKGHTAFSSHFEMRVSACAKDPRTGDVDRSSADDKYCLLSPSKKVLRSTSLCFESTSVLEQYYLGVPQGLKGRASGREKKGESNAEDINVVHGRGTMCLNKDLCTLTVLNLCSRGRWSKKVKDVHHHHDVRKATSMPHFSELQETSFSHQDLTNKDPRSRPKKSSPRRIRISADVHVYQNGAFVEDKDNSLFSASRSQTLDPTVDLPRSPEREGGLPTPGSETSKDREDIVPTTSTNEGEFAGLAGEAEVRDVQEDPDSIHTSHHLHRELLREHEVSRFEARLLNKIGTQDDAESGGGGDFCGGDDCDFLTNITHVCHLYKGFLALTDVLRGTVSVATPRGSVVGNLLNKPGSEPWCSCVAPNGHLVVTLRHLGCVTVWSGKGTLVREFGYGVLTCPTSIACDRRGRFVVTDDKTNMVALFTPSGQFITYLRGPGKTMTSSDMYVGLSTDNVDKFDLSSVVQSDDVNSRDATATLGTATFERNTELPNNDVDTPYVFSQPRYVCVTASGKIVVSDAGSHSLKIFDPDGNFLHAVGSYGSGDGQLKAPYGVCSDQQENIFVADYYNNRVSVFTIDGKFIQHVLTSSSGLFRPKSVAVRPTHDRKLYVAHGGLRTTEVLMYRLHEKNNGVSVALKFDF</sequence>
<keyword evidence="5" id="KW-1185">Reference proteome</keyword>
<evidence type="ECO:0008006" key="6">
    <source>
        <dbReference type="Google" id="ProtNLM"/>
    </source>
</evidence>
<evidence type="ECO:0000256" key="1">
    <source>
        <dbReference type="ARBA" id="ARBA00022737"/>
    </source>
</evidence>
<organism evidence="4 5">
    <name type="scientific">Pomacea canaliculata</name>
    <name type="common">Golden apple snail</name>
    <dbReference type="NCBI Taxonomy" id="400727"/>
    <lineage>
        <taxon>Eukaryota</taxon>
        <taxon>Metazoa</taxon>
        <taxon>Spiralia</taxon>
        <taxon>Lophotrochozoa</taxon>
        <taxon>Mollusca</taxon>
        <taxon>Gastropoda</taxon>
        <taxon>Caenogastropoda</taxon>
        <taxon>Architaenioglossa</taxon>
        <taxon>Ampullarioidea</taxon>
        <taxon>Ampullariidae</taxon>
        <taxon>Pomacea</taxon>
    </lineage>
</organism>
<feature type="compositionally biased region" description="Basic residues" evidence="3">
    <location>
        <begin position="170"/>
        <end position="180"/>
    </location>
</feature>
<protein>
    <recommendedName>
        <fullName evidence="6">SMP-30/Gluconolactonase/LRE-like region domain-containing protein</fullName>
    </recommendedName>
</protein>
<feature type="repeat" description="NHL" evidence="2">
    <location>
        <begin position="507"/>
        <end position="537"/>
    </location>
</feature>
<dbReference type="InterPro" id="IPR050952">
    <property type="entry name" value="TRIM-NHL_E3_ligases"/>
</dbReference>
<evidence type="ECO:0000313" key="5">
    <source>
        <dbReference type="Proteomes" id="UP000245119"/>
    </source>
</evidence>
<dbReference type="EMBL" id="PZQS01000002">
    <property type="protein sequence ID" value="PVD35933.1"/>
    <property type="molecule type" value="Genomic_DNA"/>
</dbReference>
<feature type="region of interest" description="Disordered" evidence="3">
    <location>
        <begin position="204"/>
        <end position="248"/>
    </location>
</feature>
<keyword evidence="1" id="KW-0677">Repeat</keyword>
<dbReference type="GO" id="GO:0061630">
    <property type="term" value="F:ubiquitin protein ligase activity"/>
    <property type="evidence" value="ECO:0007669"/>
    <property type="project" value="TreeGrafter"/>
</dbReference>
<evidence type="ECO:0000256" key="2">
    <source>
        <dbReference type="PROSITE-ProRule" id="PRU00504"/>
    </source>
</evidence>
<proteinExistence type="predicted"/>